<dbReference type="PROSITE" id="PS51257">
    <property type="entry name" value="PROKAR_LIPOPROTEIN"/>
    <property type="match status" value="1"/>
</dbReference>
<keyword evidence="7" id="KW-0449">Lipoprotein</keyword>
<sequence>MNTLSLRRHSSLQFMIVMAVLVFLSSCGSKRPGAYSSTKAAKAAEAMAELKSKALYRFITDWTGVKYKLGGMDKRGIDCSGFALLLNKEIYGQDIPRRSRDQADVIREKNPDQLKEGDLVFFSFGGKEIDHVGVYLNHGFFVHASTTRGVIVDDMNLPAYQHVLIKGGPVKN</sequence>
<evidence type="ECO:0000256" key="1">
    <source>
        <dbReference type="ARBA" id="ARBA00007074"/>
    </source>
</evidence>
<dbReference type="GO" id="GO:0006508">
    <property type="term" value="P:proteolysis"/>
    <property type="evidence" value="ECO:0007669"/>
    <property type="project" value="UniProtKB-KW"/>
</dbReference>
<proteinExistence type="inferred from homology"/>
<dbReference type="RefSeq" id="WP_090559436.1">
    <property type="nucleotide sequence ID" value="NZ_FNRA01000012.1"/>
</dbReference>
<feature type="domain" description="NlpC/P60" evidence="6">
    <location>
        <begin position="49"/>
        <end position="172"/>
    </location>
</feature>
<accession>A0A1H4H0S0</accession>
<evidence type="ECO:0000256" key="2">
    <source>
        <dbReference type="ARBA" id="ARBA00022670"/>
    </source>
</evidence>
<reference evidence="7 8" key="1">
    <citation type="submission" date="2016-10" db="EMBL/GenBank/DDBJ databases">
        <authorList>
            <person name="de Groot N.N."/>
        </authorList>
    </citation>
    <scope>NUCLEOTIDE SEQUENCE [LARGE SCALE GENOMIC DNA]</scope>
    <source>
        <strain evidence="7 8">DSM 19033</strain>
    </source>
</reference>
<keyword evidence="8" id="KW-1185">Reference proteome</keyword>
<keyword evidence="4" id="KW-0378">Hydrolase</keyword>
<evidence type="ECO:0000256" key="3">
    <source>
        <dbReference type="ARBA" id="ARBA00022729"/>
    </source>
</evidence>
<dbReference type="SUPFAM" id="SSF54001">
    <property type="entry name" value="Cysteine proteinases"/>
    <property type="match status" value="1"/>
</dbReference>
<dbReference type="InterPro" id="IPR052062">
    <property type="entry name" value="Murein_DD/LD_carboxypeptidase"/>
</dbReference>
<protein>
    <submittedName>
        <fullName evidence="7">Lipoprotein Spr/probable lipoprotein NlpC</fullName>
    </submittedName>
</protein>
<keyword evidence="5" id="KW-0788">Thiol protease</keyword>
<dbReference type="PANTHER" id="PTHR47360">
    <property type="entry name" value="MUREIN DD-ENDOPEPTIDASE MEPS/MUREIN LD-CARBOXYPEPTIDASE"/>
    <property type="match status" value="1"/>
</dbReference>
<keyword evidence="3" id="KW-0732">Signal</keyword>
<dbReference type="Gene3D" id="3.90.1720.10">
    <property type="entry name" value="endopeptidase domain like (from Nostoc punctiforme)"/>
    <property type="match status" value="1"/>
</dbReference>
<evidence type="ECO:0000256" key="4">
    <source>
        <dbReference type="ARBA" id="ARBA00022801"/>
    </source>
</evidence>
<dbReference type="Proteomes" id="UP000198850">
    <property type="component" value="Unassembled WGS sequence"/>
</dbReference>
<dbReference type="OrthoDB" id="9807055at2"/>
<dbReference type="PANTHER" id="PTHR47360:SF1">
    <property type="entry name" value="ENDOPEPTIDASE NLPC-RELATED"/>
    <property type="match status" value="1"/>
</dbReference>
<dbReference type="InterPro" id="IPR038765">
    <property type="entry name" value="Papain-like_cys_pep_sf"/>
</dbReference>
<dbReference type="STRING" id="425514.SAMN05443550_112144"/>
<evidence type="ECO:0000313" key="7">
    <source>
        <dbReference type="EMBL" id="SEB15346.1"/>
    </source>
</evidence>
<dbReference type="GO" id="GO:0008234">
    <property type="term" value="F:cysteine-type peptidase activity"/>
    <property type="evidence" value="ECO:0007669"/>
    <property type="project" value="UniProtKB-KW"/>
</dbReference>
<dbReference type="PROSITE" id="PS51935">
    <property type="entry name" value="NLPC_P60"/>
    <property type="match status" value="1"/>
</dbReference>
<dbReference type="AlphaFoldDB" id="A0A1H4H0S0"/>
<organism evidence="7 8">
    <name type="scientific">Pedobacter hartonius</name>
    <dbReference type="NCBI Taxonomy" id="425514"/>
    <lineage>
        <taxon>Bacteria</taxon>
        <taxon>Pseudomonadati</taxon>
        <taxon>Bacteroidota</taxon>
        <taxon>Sphingobacteriia</taxon>
        <taxon>Sphingobacteriales</taxon>
        <taxon>Sphingobacteriaceae</taxon>
        <taxon>Pedobacter</taxon>
    </lineage>
</organism>
<comment type="similarity">
    <text evidence="1">Belongs to the peptidase C40 family.</text>
</comment>
<dbReference type="InterPro" id="IPR000064">
    <property type="entry name" value="NLP_P60_dom"/>
</dbReference>
<evidence type="ECO:0000313" key="8">
    <source>
        <dbReference type="Proteomes" id="UP000198850"/>
    </source>
</evidence>
<keyword evidence="2" id="KW-0645">Protease</keyword>
<name>A0A1H4H0S0_9SPHI</name>
<dbReference type="EMBL" id="FNRA01000012">
    <property type="protein sequence ID" value="SEB15346.1"/>
    <property type="molecule type" value="Genomic_DNA"/>
</dbReference>
<evidence type="ECO:0000259" key="6">
    <source>
        <dbReference type="PROSITE" id="PS51935"/>
    </source>
</evidence>
<dbReference type="Pfam" id="PF00877">
    <property type="entry name" value="NLPC_P60"/>
    <property type="match status" value="1"/>
</dbReference>
<evidence type="ECO:0000256" key="5">
    <source>
        <dbReference type="ARBA" id="ARBA00022807"/>
    </source>
</evidence>
<gene>
    <name evidence="7" type="ORF">SAMN05443550_112144</name>
</gene>